<dbReference type="AlphaFoldDB" id="A0AAD8L433"/>
<dbReference type="PANTHER" id="PTHR15598">
    <property type="entry name" value="ENHANCER OF MRNA-DECAPPING PROTEIN 4"/>
    <property type="match status" value="1"/>
</dbReference>
<evidence type="ECO:0000313" key="6">
    <source>
        <dbReference type="EMBL" id="KAK1430900.1"/>
    </source>
</evidence>
<dbReference type="GO" id="GO:0031087">
    <property type="term" value="P:deadenylation-independent decapping of nuclear-transcribed mRNA"/>
    <property type="evidence" value="ECO:0007669"/>
    <property type="project" value="InterPro"/>
</dbReference>
<evidence type="ECO:0000256" key="2">
    <source>
        <dbReference type="ARBA" id="ARBA00022490"/>
    </source>
</evidence>
<keyword evidence="3" id="KW-0853">WD repeat</keyword>
<keyword evidence="4" id="KW-0677">Repeat</keyword>
<dbReference type="Pfam" id="PF21289">
    <property type="entry name" value="EDC4_C"/>
    <property type="match status" value="1"/>
</dbReference>
<comment type="caution">
    <text evidence="6">The sequence shown here is derived from an EMBL/GenBank/DDBJ whole genome shotgun (WGS) entry which is preliminary data.</text>
</comment>
<organism evidence="6 7">
    <name type="scientific">Tagetes erecta</name>
    <name type="common">African marigold</name>
    <dbReference type="NCBI Taxonomy" id="13708"/>
    <lineage>
        <taxon>Eukaryota</taxon>
        <taxon>Viridiplantae</taxon>
        <taxon>Streptophyta</taxon>
        <taxon>Embryophyta</taxon>
        <taxon>Tracheophyta</taxon>
        <taxon>Spermatophyta</taxon>
        <taxon>Magnoliopsida</taxon>
        <taxon>eudicotyledons</taxon>
        <taxon>Gunneridae</taxon>
        <taxon>Pentapetalae</taxon>
        <taxon>asterids</taxon>
        <taxon>campanulids</taxon>
        <taxon>Asterales</taxon>
        <taxon>Asteraceae</taxon>
        <taxon>Asteroideae</taxon>
        <taxon>Heliantheae alliance</taxon>
        <taxon>Tageteae</taxon>
        <taxon>Tagetes</taxon>
    </lineage>
</organism>
<accession>A0AAD8L433</accession>
<evidence type="ECO:0000259" key="5">
    <source>
        <dbReference type="Pfam" id="PF21289"/>
    </source>
</evidence>
<gene>
    <name evidence="6" type="ORF">QVD17_14004</name>
</gene>
<keyword evidence="2" id="KW-0963">Cytoplasm</keyword>
<keyword evidence="7" id="KW-1185">Reference proteome</keyword>
<dbReference type="EMBL" id="JAUHHV010000003">
    <property type="protein sequence ID" value="KAK1430900.1"/>
    <property type="molecule type" value="Genomic_DNA"/>
</dbReference>
<dbReference type="PANTHER" id="PTHR15598:SF5">
    <property type="entry name" value="ENHANCER OF MRNA-DECAPPING PROTEIN 4"/>
    <property type="match status" value="1"/>
</dbReference>
<dbReference type="InterPro" id="IPR045152">
    <property type="entry name" value="EDC4-like"/>
</dbReference>
<name>A0AAD8L433_TARER</name>
<evidence type="ECO:0000256" key="1">
    <source>
        <dbReference type="ARBA" id="ARBA00004496"/>
    </source>
</evidence>
<dbReference type="Proteomes" id="UP001229421">
    <property type="component" value="Unassembled WGS sequence"/>
</dbReference>
<dbReference type="GO" id="GO:0000932">
    <property type="term" value="C:P-body"/>
    <property type="evidence" value="ECO:0007669"/>
    <property type="project" value="TreeGrafter"/>
</dbReference>
<proteinExistence type="predicted"/>
<dbReference type="InterPro" id="IPR049404">
    <property type="entry name" value="EDC4_C"/>
</dbReference>
<reference evidence="6" key="1">
    <citation type="journal article" date="2023" name="bioRxiv">
        <title>Improved chromosome-level genome assembly for marigold (Tagetes erecta).</title>
        <authorList>
            <person name="Jiang F."/>
            <person name="Yuan L."/>
            <person name="Wang S."/>
            <person name="Wang H."/>
            <person name="Xu D."/>
            <person name="Wang A."/>
            <person name="Fan W."/>
        </authorList>
    </citation>
    <scope>NUCLEOTIDE SEQUENCE</scope>
    <source>
        <strain evidence="6">WSJ</strain>
        <tissue evidence="6">Leaf</tissue>
    </source>
</reference>
<comment type="subcellular location">
    <subcellularLocation>
        <location evidence="1">Cytoplasm</location>
    </subcellularLocation>
</comment>
<feature type="domain" description="Enhancer of mRNA-decapping protein 4 C-terminal" evidence="5">
    <location>
        <begin position="81"/>
        <end position="136"/>
    </location>
</feature>
<evidence type="ECO:0000256" key="4">
    <source>
        <dbReference type="ARBA" id="ARBA00022737"/>
    </source>
</evidence>
<evidence type="ECO:0000256" key="3">
    <source>
        <dbReference type="ARBA" id="ARBA00022574"/>
    </source>
</evidence>
<evidence type="ECO:0000313" key="7">
    <source>
        <dbReference type="Proteomes" id="UP001229421"/>
    </source>
</evidence>
<protein>
    <recommendedName>
        <fullName evidence="5">Enhancer of mRNA-decapping protein 4 C-terminal domain-containing protein</fullName>
    </recommendedName>
</protein>
<sequence>MVEVSGAVNARNIVSCWVDMRGVADKSVHQLEKLINSKLEASVSKQIQTHSAAVALRRHQTLSGELAEGQRKLASLAVAGANSESVLILILVKQVDLQGLLTSNPLPLSQYVLLLSLLQQLACDIGNDTSNKLGHLGA</sequence>